<accession>A0A125W8S8</accession>
<dbReference type="RefSeq" id="WP_002371984.1">
    <property type="nucleotide sequence ID" value="NZ_GL454415.1"/>
</dbReference>
<organism evidence="2 3">
    <name type="scientific">Enterococcus faecalis TX4248</name>
    <dbReference type="NCBI Taxonomy" id="749495"/>
    <lineage>
        <taxon>Bacteria</taxon>
        <taxon>Bacillati</taxon>
        <taxon>Bacillota</taxon>
        <taxon>Bacilli</taxon>
        <taxon>Lactobacillales</taxon>
        <taxon>Enterococcaceae</taxon>
        <taxon>Enterococcus</taxon>
    </lineage>
</organism>
<keyword evidence="1" id="KW-0472">Membrane</keyword>
<dbReference type="Proteomes" id="UP000004846">
    <property type="component" value="Unassembled WGS sequence"/>
</dbReference>
<evidence type="ECO:0000313" key="2">
    <source>
        <dbReference type="EMBL" id="EFM83962.1"/>
    </source>
</evidence>
<evidence type="ECO:0000313" key="3">
    <source>
        <dbReference type="Proteomes" id="UP000004846"/>
    </source>
</evidence>
<protein>
    <submittedName>
        <fullName evidence="2">Uncharacterized protein</fullName>
    </submittedName>
</protein>
<comment type="caution">
    <text evidence="2">The sequence shown here is derived from an EMBL/GenBank/DDBJ whole genome shotgun (WGS) entry which is preliminary data.</text>
</comment>
<proteinExistence type="predicted"/>
<keyword evidence="1" id="KW-1133">Transmembrane helix</keyword>
<sequence>MAKQKNFYDTYDALFQKPKWSFFPVTRTDTAKQLPNPNKKVVKPQTKKKKKQKKNKKIIWIGIAVAIGFIVYIDLAEKDDYWDYSASSEDVYPLKEAGLTTTGPVDLEKPLKVTIEENKLLFNQGYQIEIIGDADIETSGGKNFLILPSTEEYPDTKYLGNISFYEKRDYYTSAGMYLSGNLVNSLSDYLDTSKEFIKAYPIDKIADVQTGYILKRNQGYTDISKYYLFKDGIGFELEVSVDQLEKVKDPKDYSSFVKTYAKEVAFIEKSFKFESTDEESR</sequence>
<dbReference type="EMBL" id="AEBR01000009">
    <property type="protein sequence ID" value="EFM83962.1"/>
    <property type="molecule type" value="Genomic_DNA"/>
</dbReference>
<dbReference type="AlphaFoldDB" id="A0A125W8S8"/>
<evidence type="ECO:0000256" key="1">
    <source>
        <dbReference type="SAM" id="Phobius"/>
    </source>
</evidence>
<dbReference type="HOGENOM" id="CLU_989497_0_0_9"/>
<reference evidence="2 3" key="1">
    <citation type="submission" date="2010-07" db="EMBL/GenBank/DDBJ databases">
        <authorList>
            <person name="Sid Ahmed O."/>
        </authorList>
    </citation>
    <scope>NUCLEOTIDE SEQUENCE [LARGE SCALE GENOMIC DNA]</scope>
    <source>
        <strain evidence="2 3">TX4248</strain>
    </source>
</reference>
<feature type="transmembrane region" description="Helical" evidence="1">
    <location>
        <begin position="58"/>
        <end position="75"/>
    </location>
</feature>
<name>A0A125W8S8_ENTFL</name>
<gene>
    <name evidence="2" type="ORF">HMPREF9498_00414</name>
</gene>
<keyword evidence="1" id="KW-0812">Transmembrane</keyword>